<sequence>MNLNHIAKKPFIDAFYQRPVMAHLLRTALWDCGAVFNGTPVGSRGVIRFDTELQRARNNQYNIAVQIIKDVKENGNHITELLSYSDLIQLAGYTAVEYCGGPSMIFRMGREDVETEGEASEALAIKEHDHENSALVSKFNQLNLAPMEFVALMGSYTLGFASDDNKTRKGRWTMNPYMFDNSYFKEVLLAHNSKYLKTEGDLNLLNDPETREWVEKYAEDQNLFFENYARAHVKVSEHGQLDNLMSEFDEENIVDGGYQEFRGLHWSAEEERAQLLKKIE</sequence>
<evidence type="ECO:0000256" key="3">
    <source>
        <dbReference type="ARBA" id="ARBA00022723"/>
    </source>
</evidence>
<accession>A0A7S3IV83</accession>
<dbReference type="EMBL" id="HBIH01030911">
    <property type="protein sequence ID" value="CAE0331775.1"/>
    <property type="molecule type" value="Transcribed_RNA"/>
</dbReference>
<dbReference type="Gene3D" id="1.10.520.10">
    <property type="match status" value="1"/>
</dbReference>
<dbReference type="GO" id="GO:0034599">
    <property type="term" value="P:cellular response to oxidative stress"/>
    <property type="evidence" value="ECO:0007669"/>
    <property type="project" value="InterPro"/>
</dbReference>
<dbReference type="PANTHER" id="PTHR31356">
    <property type="entry name" value="THYLAKOID LUMENAL 29 KDA PROTEIN, CHLOROPLASTIC-RELATED"/>
    <property type="match status" value="1"/>
</dbReference>
<keyword evidence="3" id="KW-0479">Metal-binding</keyword>
<comment type="similarity">
    <text evidence="6">Belongs to the peroxidase family.</text>
</comment>
<gene>
    <name evidence="8" type="ORF">SINC0208_LOCUS12411</name>
</gene>
<dbReference type="GO" id="GO:0046872">
    <property type="term" value="F:metal ion binding"/>
    <property type="evidence" value="ECO:0007669"/>
    <property type="project" value="UniProtKB-KW"/>
</dbReference>
<dbReference type="InterPro" id="IPR002207">
    <property type="entry name" value="Peroxidase_I"/>
</dbReference>
<evidence type="ECO:0000259" key="7">
    <source>
        <dbReference type="PROSITE" id="PS50873"/>
    </source>
</evidence>
<dbReference type="PROSITE" id="PS50873">
    <property type="entry name" value="PEROXIDASE_4"/>
    <property type="match status" value="1"/>
</dbReference>
<dbReference type="PRINTS" id="PR00459">
    <property type="entry name" value="ASPEROXIDASE"/>
</dbReference>
<evidence type="ECO:0000313" key="8">
    <source>
        <dbReference type="EMBL" id="CAE0331775.1"/>
    </source>
</evidence>
<dbReference type="AlphaFoldDB" id="A0A7S3IV83"/>
<dbReference type="Gene3D" id="1.10.420.10">
    <property type="entry name" value="Peroxidase, domain 2"/>
    <property type="match status" value="1"/>
</dbReference>
<dbReference type="PANTHER" id="PTHR31356:SF36">
    <property type="entry name" value="L-ASCORBATE PEROXIDASE 3"/>
    <property type="match status" value="1"/>
</dbReference>
<keyword evidence="5" id="KW-0408">Iron</keyword>
<dbReference type="Pfam" id="PF00141">
    <property type="entry name" value="peroxidase"/>
    <property type="match status" value="1"/>
</dbReference>
<organism evidence="8">
    <name type="scientific">Strombidium inclinatum</name>
    <dbReference type="NCBI Taxonomy" id="197538"/>
    <lineage>
        <taxon>Eukaryota</taxon>
        <taxon>Sar</taxon>
        <taxon>Alveolata</taxon>
        <taxon>Ciliophora</taxon>
        <taxon>Intramacronucleata</taxon>
        <taxon>Spirotrichea</taxon>
        <taxon>Oligotrichia</taxon>
        <taxon>Strombidiidae</taxon>
        <taxon>Strombidium</taxon>
    </lineage>
</organism>
<dbReference type="InterPro" id="IPR010255">
    <property type="entry name" value="Haem_peroxidase_sf"/>
</dbReference>
<keyword evidence="1" id="KW-0575">Peroxidase</keyword>
<dbReference type="InterPro" id="IPR044831">
    <property type="entry name" value="Ccp1-like"/>
</dbReference>
<keyword evidence="4" id="KW-0560">Oxidoreductase</keyword>
<name>A0A7S3IV83_9SPIT</name>
<dbReference type="GO" id="GO:0042744">
    <property type="term" value="P:hydrogen peroxide catabolic process"/>
    <property type="evidence" value="ECO:0007669"/>
    <property type="project" value="TreeGrafter"/>
</dbReference>
<dbReference type="GO" id="GO:0000302">
    <property type="term" value="P:response to reactive oxygen species"/>
    <property type="evidence" value="ECO:0007669"/>
    <property type="project" value="TreeGrafter"/>
</dbReference>
<dbReference type="SUPFAM" id="SSF48113">
    <property type="entry name" value="Heme-dependent peroxidases"/>
    <property type="match status" value="1"/>
</dbReference>
<evidence type="ECO:0000256" key="4">
    <source>
        <dbReference type="ARBA" id="ARBA00023002"/>
    </source>
</evidence>
<feature type="domain" description="Plant heme peroxidase family profile" evidence="7">
    <location>
        <begin position="65"/>
        <end position="262"/>
    </location>
</feature>
<evidence type="ECO:0000256" key="2">
    <source>
        <dbReference type="ARBA" id="ARBA00022617"/>
    </source>
</evidence>
<evidence type="ECO:0000256" key="5">
    <source>
        <dbReference type="ARBA" id="ARBA00023004"/>
    </source>
</evidence>
<keyword evidence="2" id="KW-0349">Heme</keyword>
<evidence type="ECO:0000256" key="6">
    <source>
        <dbReference type="RuleBase" id="RU004241"/>
    </source>
</evidence>
<proteinExistence type="inferred from homology"/>
<dbReference type="GO" id="GO:0020037">
    <property type="term" value="F:heme binding"/>
    <property type="evidence" value="ECO:0007669"/>
    <property type="project" value="InterPro"/>
</dbReference>
<protein>
    <recommendedName>
        <fullName evidence="7">Plant heme peroxidase family profile domain-containing protein</fullName>
    </recommendedName>
</protein>
<dbReference type="GO" id="GO:0004601">
    <property type="term" value="F:peroxidase activity"/>
    <property type="evidence" value="ECO:0007669"/>
    <property type="project" value="UniProtKB-KW"/>
</dbReference>
<dbReference type="PRINTS" id="PR00458">
    <property type="entry name" value="PEROXIDASE"/>
</dbReference>
<dbReference type="InterPro" id="IPR002016">
    <property type="entry name" value="Haem_peroxidase"/>
</dbReference>
<reference evidence="8" key="1">
    <citation type="submission" date="2021-01" db="EMBL/GenBank/DDBJ databases">
        <authorList>
            <person name="Corre E."/>
            <person name="Pelletier E."/>
            <person name="Niang G."/>
            <person name="Scheremetjew M."/>
            <person name="Finn R."/>
            <person name="Kale V."/>
            <person name="Holt S."/>
            <person name="Cochrane G."/>
            <person name="Meng A."/>
            <person name="Brown T."/>
            <person name="Cohen L."/>
        </authorList>
    </citation>
    <scope>NUCLEOTIDE SEQUENCE</scope>
    <source>
        <strain evidence="8">S3</strain>
    </source>
</reference>
<evidence type="ECO:0000256" key="1">
    <source>
        <dbReference type="ARBA" id="ARBA00022559"/>
    </source>
</evidence>